<keyword evidence="1" id="KW-1185">Reference proteome</keyword>
<accession>A0A914IAI5</accession>
<sequence length="71" mass="8109">MFIHWGLMIKKSEQGTDQVTTPAILQSPNSLPVSQPIRVIDDRPAQLSLQLEEKSADESIRRIKRILRLSK</sequence>
<reference evidence="2" key="1">
    <citation type="submission" date="2022-11" db="UniProtKB">
        <authorList>
            <consortium name="WormBaseParasite"/>
        </authorList>
    </citation>
    <scope>IDENTIFICATION</scope>
</reference>
<dbReference type="AlphaFoldDB" id="A0A914IAI5"/>
<protein>
    <submittedName>
        <fullName evidence="2">Uncharacterized protein</fullName>
    </submittedName>
</protein>
<organism evidence="1 2">
    <name type="scientific">Globodera rostochiensis</name>
    <name type="common">Golden nematode worm</name>
    <name type="synonym">Heterodera rostochiensis</name>
    <dbReference type="NCBI Taxonomy" id="31243"/>
    <lineage>
        <taxon>Eukaryota</taxon>
        <taxon>Metazoa</taxon>
        <taxon>Ecdysozoa</taxon>
        <taxon>Nematoda</taxon>
        <taxon>Chromadorea</taxon>
        <taxon>Rhabditida</taxon>
        <taxon>Tylenchina</taxon>
        <taxon>Tylenchomorpha</taxon>
        <taxon>Tylenchoidea</taxon>
        <taxon>Heteroderidae</taxon>
        <taxon>Heteroderinae</taxon>
        <taxon>Globodera</taxon>
    </lineage>
</organism>
<evidence type="ECO:0000313" key="1">
    <source>
        <dbReference type="Proteomes" id="UP000887572"/>
    </source>
</evidence>
<dbReference type="WBParaSite" id="Gr19_v10_g8112.t1">
    <property type="protein sequence ID" value="Gr19_v10_g8112.t1"/>
    <property type="gene ID" value="Gr19_v10_g8112"/>
</dbReference>
<proteinExistence type="predicted"/>
<evidence type="ECO:0000313" key="2">
    <source>
        <dbReference type="WBParaSite" id="Gr19_v10_g8112.t1"/>
    </source>
</evidence>
<name>A0A914IAI5_GLORO</name>
<dbReference type="Proteomes" id="UP000887572">
    <property type="component" value="Unplaced"/>
</dbReference>